<proteinExistence type="predicted"/>
<gene>
    <name evidence="2" type="ORF">H3Z74_17925</name>
</gene>
<dbReference type="EMBL" id="CP061038">
    <property type="protein sequence ID" value="QNQ08606.1"/>
    <property type="molecule type" value="Genomic_DNA"/>
</dbReference>
<dbReference type="Proteomes" id="UP000516148">
    <property type="component" value="Chromosome"/>
</dbReference>
<evidence type="ECO:0000313" key="3">
    <source>
        <dbReference type="Proteomes" id="UP000516148"/>
    </source>
</evidence>
<dbReference type="InterPro" id="IPR050266">
    <property type="entry name" value="AB_hydrolase_sf"/>
</dbReference>
<dbReference type="RefSeq" id="WP_187760934.1">
    <property type="nucleotide sequence ID" value="NZ_CP061038.1"/>
</dbReference>
<dbReference type="AlphaFoldDB" id="A0A7H0LG03"/>
<evidence type="ECO:0000259" key="1">
    <source>
        <dbReference type="Pfam" id="PF00561"/>
    </source>
</evidence>
<dbReference type="PRINTS" id="PR00412">
    <property type="entry name" value="EPOXHYDRLASE"/>
</dbReference>
<feature type="domain" description="AB hydrolase-1" evidence="1">
    <location>
        <begin position="33"/>
        <end position="149"/>
    </location>
</feature>
<organism evidence="2 3">
    <name type="scientific">Sphingomonas alpina</name>
    <dbReference type="NCBI Taxonomy" id="653931"/>
    <lineage>
        <taxon>Bacteria</taxon>
        <taxon>Pseudomonadati</taxon>
        <taxon>Pseudomonadota</taxon>
        <taxon>Alphaproteobacteria</taxon>
        <taxon>Sphingomonadales</taxon>
        <taxon>Sphingomonadaceae</taxon>
        <taxon>Sphingomonas</taxon>
    </lineage>
</organism>
<dbReference type="InterPro" id="IPR000073">
    <property type="entry name" value="AB_hydrolase_1"/>
</dbReference>
<dbReference type="PRINTS" id="PR00111">
    <property type="entry name" value="ABHYDROLASE"/>
</dbReference>
<dbReference type="Gene3D" id="3.40.50.1820">
    <property type="entry name" value="alpha/beta hydrolase"/>
    <property type="match status" value="1"/>
</dbReference>
<accession>A0A7H0LG03</accession>
<dbReference type="GO" id="GO:0016787">
    <property type="term" value="F:hydrolase activity"/>
    <property type="evidence" value="ECO:0007669"/>
    <property type="project" value="UniProtKB-KW"/>
</dbReference>
<dbReference type="InterPro" id="IPR029058">
    <property type="entry name" value="AB_hydrolase_fold"/>
</dbReference>
<dbReference type="InterPro" id="IPR000639">
    <property type="entry name" value="Epox_hydrolase-like"/>
</dbReference>
<dbReference type="KEGG" id="spap:H3Z74_17925"/>
<reference evidence="2 3" key="1">
    <citation type="submission" date="2020-09" db="EMBL/GenBank/DDBJ databases">
        <title>Sphingomonas sp., a new species isolated from pork steak.</title>
        <authorList>
            <person name="Heidler von Heilborn D."/>
        </authorList>
    </citation>
    <scope>NUCLEOTIDE SEQUENCE [LARGE SCALE GENOMIC DNA]</scope>
    <source>
        <strain evidence="3">S8-3T</strain>
    </source>
</reference>
<keyword evidence="2" id="KW-0378">Hydrolase</keyword>
<evidence type="ECO:0000313" key="2">
    <source>
        <dbReference type="EMBL" id="QNQ08606.1"/>
    </source>
</evidence>
<name>A0A7H0LG03_9SPHN</name>
<sequence>MTIPATGALPGERRGYVQCGDRQVHYREQGSGPVVLLMHQAPWASIQYRRVMPLIAAAGFRAVAPDLPGHGLSDPLAEPTIEGFATLLPPLLDALGAASAAIVGQHGGALVAGRMAAAYPDRVVALAMDNAPLYTSERRAQRQAAIDESQSVAADGSHLLDRWSLVRRIAEPDWSAETVHVSVLTYFANGPTREHGHHAAARYDFSSDLVRIACPTLVVAGLTDPVFSSGRQLIERRPDWGYTELPGGAVMLLERPAAWCAAILPFLNTHLGVPQKLALDLH</sequence>
<dbReference type="PANTHER" id="PTHR43798">
    <property type="entry name" value="MONOACYLGLYCEROL LIPASE"/>
    <property type="match status" value="1"/>
</dbReference>
<protein>
    <submittedName>
        <fullName evidence="2">Alpha/beta fold hydrolase</fullName>
    </submittedName>
</protein>
<dbReference type="SUPFAM" id="SSF53474">
    <property type="entry name" value="alpha/beta-Hydrolases"/>
    <property type="match status" value="1"/>
</dbReference>
<dbReference type="Pfam" id="PF00561">
    <property type="entry name" value="Abhydrolase_1"/>
    <property type="match status" value="1"/>
</dbReference>
<keyword evidence="3" id="KW-1185">Reference proteome</keyword>